<dbReference type="InterPro" id="IPR018076">
    <property type="entry name" value="T2SS_GspF_dom"/>
</dbReference>
<evidence type="ECO:0000256" key="7">
    <source>
        <dbReference type="SAM" id="Phobius"/>
    </source>
</evidence>
<keyword evidence="4 7" id="KW-0812">Transmembrane</keyword>
<dbReference type="Gene3D" id="1.20.81.30">
    <property type="entry name" value="Type II secretion system (T2SS), domain F"/>
    <property type="match status" value="1"/>
</dbReference>
<organism evidence="9 10">
    <name type="scientific">Roseimaritima multifibrata</name>
    <dbReference type="NCBI Taxonomy" id="1930274"/>
    <lineage>
        <taxon>Bacteria</taxon>
        <taxon>Pseudomonadati</taxon>
        <taxon>Planctomycetota</taxon>
        <taxon>Planctomycetia</taxon>
        <taxon>Pirellulales</taxon>
        <taxon>Pirellulaceae</taxon>
        <taxon>Roseimaritima</taxon>
    </lineage>
</organism>
<comment type="subcellular location">
    <subcellularLocation>
        <location evidence="1">Cell membrane</location>
        <topology evidence="1">Multi-pass membrane protein</topology>
    </subcellularLocation>
</comment>
<dbReference type="Pfam" id="PF00482">
    <property type="entry name" value="T2SSF"/>
    <property type="match status" value="1"/>
</dbReference>
<proteinExistence type="inferred from homology"/>
<keyword evidence="3" id="KW-1003">Cell membrane</keyword>
<feature type="transmembrane region" description="Helical" evidence="7">
    <location>
        <begin position="195"/>
        <end position="218"/>
    </location>
</feature>
<dbReference type="InterPro" id="IPR003004">
    <property type="entry name" value="GspF/PilC"/>
</dbReference>
<name>A0A517MEE5_9BACT</name>
<keyword evidence="10" id="KW-1185">Reference proteome</keyword>
<feature type="transmembrane region" description="Helical" evidence="7">
    <location>
        <begin position="47"/>
        <end position="80"/>
    </location>
</feature>
<dbReference type="EMBL" id="CP036262">
    <property type="protein sequence ID" value="QDS93251.1"/>
    <property type="molecule type" value="Genomic_DNA"/>
</dbReference>
<evidence type="ECO:0000259" key="8">
    <source>
        <dbReference type="Pfam" id="PF00482"/>
    </source>
</evidence>
<feature type="transmembrane region" description="Helical" evidence="7">
    <location>
        <begin position="388"/>
        <end position="412"/>
    </location>
</feature>
<dbReference type="Proteomes" id="UP000320672">
    <property type="component" value="Chromosome"/>
</dbReference>
<gene>
    <name evidence="9" type="ORF">FF011L_20130</name>
</gene>
<dbReference type="GO" id="GO:0005886">
    <property type="term" value="C:plasma membrane"/>
    <property type="evidence" value="ECO:0007669"/>
    <property type="project" value="UniProtKB-SubCell"/>
</dbReference>
<evidence type="ECO:0000313" key="10">
    <source>
        <dbReference type="Proteomes" id="UP000320672"/>
    </source>
</evidence>
<dbReference type="InterPro" id="IPR042094">
    <property type="entry name" value="T2SS_GspF_sf"/>
</dbReference>
<keyword evidence="6 7" id="KW-0472">Membrane</keyword>
<comment type="similarity">
    <text evidence="2">Belongs to the GSP F family.</text>
</comment>
<dbReference type="PANTHER" id="PTHR30012:SF0">
    <property type="entry name" value="TYPE II SECRETION SYSTEM PROTEIN F-RELATED"/>
    <property type="match status" value="1"/>
</dbReference>
<evidence type="ECO:0000313" key="9">
    <source>
        <dbReference type="EMBL" id="QDS93251.1"/>
    </source>
</evidence>
<reference evidence="9 10" key="1">
    <citation type="submission" date="2019-02" db="EMBL/GenBank/DDBJ databases">
        <title>Deep-cultivation of Planctomycetes and their phenomic and genomic characterization uncovers novel biology.</title>
        <authorList>
            <person name="Wiegand S."/>
            <person name="Jogler M."/>
            <person name="Boedeker C."/>
            <person name="Pinto D."/>
            <person name="Vollmers J."/>
            <person name="Rivas-Marin E."/>
            <person name="Kohn T."/>
            <person name="Peeters S.H."/>
            <person name="Heuer A."/>
            <person name="Rast P."/>
            <person name="Oberbeckmann S."/>
            <person name="Bunk B."/>
            <person name="Jeske O."/>
            <person name="Meyerdierks A."/>
            <person name="Storesund J.E."/>
            <person name="Kallscheuer N."/>
            <person name="Luecker S."/>
            <person name="Lage O.M."/>
            <person name="Pohl T."/>
            <person name="Merkel B.J."/>
            <person name="Hornburger P."/>
            <person name="Mueller R.-W."/>
            <person name="Bruemmer F."/>
            <person name="Labrenz M."/>
            <person name="Spormann A.M."/>
            <person name="Op den Camp H."/>
            <person name="Overmann J."/>
            <person name="Amann R."/>
            <person name="Jetten M.S.M."/>
            <person name="Mascher T."/>
            <person name="Medema M.H."/>
            <person name="Devos D.P."/>
            <person name="Kaster A.-K."/>
            <person name="Ovreas L."/>
            <person name="Rohde M."/>
            <person name="Galperin M.Y."/>
            <person name="Jogler C."/>
        </authorList>
    </citation>
    <scope>NUCLEOTIDE SEQUENCE [LARGE SCALE GENOMIC DNA]</scope>
    <source>
        <strain evidence="9 10">FF011L</strain>
    </source>
</reference>
<keyword evidence="5 7" id="KW-1133">Transmembrane helix</keyword>
<dbReference type="KEGG" id="rml:FF011L_20130"/>
<feature type="domain" description="Type II secretion system protein GspF" evidence="8">
    <location>
        <begin position="293"/>
        <end position="407"/>
    </location>
</feature>
<feature type="transmembrane region" description="Helical" evidence="7">
    <location>
        <begin position="238"/>
        <end position="261"/>
    </location>
</feature>
<accession>A0A517MEE5</accession>
<sequence>MIGMQLFFLGISILGIVVMAVLYAIRWLAGQGAIPPERIPARQGLEIFYRIVIYGLCLTLPAIFLPIFVTFVFSAIFIGVMFQWRSLSHREAVQTLNESIRLACRNEGSITKVANGFGARNATFLGAQANAFAIGLERGADLVPLIHWLQIPLETETLLAIQHKKDSTWSTASKREVLLGGVRLDADDQYSATPLWSYFFTVMLFINLLILFLVTFIVPTMKEMIEEFDLGSPALDNHWFTLGFINVPIISIMLMFGWGMLRLTYWLTNWQWLRWLLPFSVPIKRAQRQSEWLNGLAAAVDAGQESSQALHSLIATYRDPGAVRSLRLAATKTEQGMPLSLALSSSGLIPRRSATWIEAATKTDHLASSLRQIGRDLQRRAQMRFNSATAILFPLSVIVCGTVVLAVGHYLFLFLTTLITGLAPS</sequence>
<dbReference type="AlphaFoldDB" id="A0A517MEE5"/>
<evidence type="ECO:0000256" key="3">
    <source>
        <dbReference type="ARBA" id="ARBA00022475"/>
    </source>
</evidence>
<evidence type="ECO:0000256" key="1">
    <source>
        <dbReference type="ARBA" id="ARBA00004651"/>
    </source>
</evidence>
<evidence type="ECO:0000256" key="6">
    <source>
        <dbReference type="ARBA" id="ARBA00023136"/>
    </source>
</evidence>
<dbReference type="PANTHER" id="PTHR30012">
    <property type="entry name" value="GENERAL SECRETION PATHWAY PROTEIN"/>
    <property type="match status" value="1"/>
</dbReference>
<feature type="transmembrane region" description="Helical" evidence="7">
    <location>
        <begin position="7"/>
        <end position="27"/>
    </location>
</feature>
<evidence type="ECO:0000256" key="5">
    <source>
        <dbReference type="ARBA" id="ARBA00022989"/>
    </source>
</evidence>
<evidence type="ECO:0000256" key="4">
    <source>
        <dbReference type="ARBA" id="ARBA00022692"/>
    </source>
</evidence>
<evidence type="ECO:0000256" key="2">
    <source>
        <dbReference type="ARBA" id="ARBA00005745"/>
    </source>
</evidence>
<protein>
    <submittedName>
        <fullName evidence="9">Type IV pilin biogenesis protein</fullName>
    </submittedName>
</protein>